<feature type="domain" description="PilZ" evidence="1">
    <location>
        <begin position="153"/>
        <end position="248"/>
    </location>
</feature>
<keyword evidence="3" id="KW-1185">Reference proteome</keyword>
<reference evidence="2 3" key="1">
    <citation type="journal article" date="2022" name="Mar. Drugs">
        <title>Bioassay-Guided Fractionation Leads to the Detection of Cholic Acid Generated by the Rare Thalassomonas sp.</title>
        <authorList>
            <person name="Pheiffer F."/>
            <person name="Schneider Y.K."/>
            <person name="Hansen E.H."/>
            <person name="Andersen J.H."/>
            <person name="Isaksson J."/>
            <person name="Busche T."/>
            <person name="R C."/>
            <person name="Kalinowski J."/>
            <person name="Zyl L.V."/>
            <person name="Trindade M."/>
        </authorList>
    </citation>
    <scope>NUCLEOTIDE SEQUENCE [LARGE SCALE GENOMIC DNA]</scope>
    <source>
        <strain evidence="2 3">A5K-61T</strain>
    </source>
</reference>
<name>A0ABY7VIT9_9GAMM</name>
<gene>
    <name evidence="2" type="ORF">H3N35_05110</name>
</gene>
<evidence type="ECO:0000313" key="3">
    <source>
        <dbReference type="Proteomes" id="UP001215231"/>
    </source>
</evidence>
<dbReference type="Gene3D" id="2.40.10.220">
    <property type="entry name" value="predicted glycosyltransferase like domains"/>
    <property type="match status" value="2"/>
</dbReference>
<dbReference type="SUPFAM" id="SSF141371">
    <property type="entry name" value="PilZ domain-like"/>
    <property type="match status" value="2"/>
</dbReference>
<dbReference type="InterPro" id="IPR009875">
    <property type="entry name" value="PilZ_domain"/>
</dbReference>
<evidence type="ECO:0000313" key="2">
    <source>
        <dbReference type="EMBL" id="WDE12848.1"/>
    </source>
</evidence>
<proteinExistence type="predicted"/>
<dbReference type="Pfam" id="PF07238">
    <property type="entry name" value="PilZ"/>
    <property type="match status" value="2"/>
</dbReference>
<dbReference type="Proteomes" id="UP001215231">
    <property type="component" value="Chromosome"/>
</dbReference>
<dbReference type="EMBL" id="CP059693">
    <property type="protein sequence ID" value="WDE12848.1"/>
    <property type="molecule type" value="Genomic_DNA"/>
</dbReference>
<dbReference type="RefSeq" id="WP_274053172.1">
    <property type="nucleotide sequence ID" value="NZ_CP059693.1"/>
</dbReference>
<organism evidence="2 3">
    <name type="scientific">Thalassomonas haliotis</name>
    <dbReference type="NCBI Taxonomy" id="485448"/>
    <lineage>
        <taxon>Bacteria</taxon>
        <taxon>Pseudomonadati</taxon>
        <taxon>Pseudomonadota</taxon>
        <taxon>Gammaproteobacteria</taxon>
        <taxon>Alteromonadales</taxon>
        <taxon>Colwelliaceae</taxon>
        <taxon>Thalassomonas</taxon>
    </lineage>
</organism>
<evidence type="ECO:0000259" key="1">
    <source>
        <dbReference type="Pfam" id="PF07238"/>
    </source>
</evidence>
<protein>
    <submittedName>
        <fullName evidence="2">PilZ domain-containing protein</fullName>
    </submittedName>
</protein>
<accession>A0ABY7VIT9</accession>
<feature type="domain" description="PilZ" evidence="1">
    <location>
        <begin position="497"/>
        <end position="585"/>
    </location>
</feature>
<sequence length="822" mass="94376">MTKDFSQYQNIISQFRGRVANAGFEAEFSAATEQLAKTEKFLLKMELKRLATPCTRLIDLRGHVDGDCRPYEHDGSVHFLDAIAIKVFEENLGFYGAYTLAVYEAVNNTENNFRVIYQKEKAQLQLAKSQGETKALEKNQYPATLYRLGEYHNRREERMNFAVPLLVTLDDDTELESTSSDISVHGCKFRLPAVCELEVGQMVAIRFIGLEQEFQFGLENSFNYEILQVQEENNQLLVSVQRVNAPDDDSFIKFLRGFIQGNKRRYKINLDNTINALQARSMEQFVLPKSNELPVFVEENQGQLVPRYVLTSGNNQPGYQYWQDEKHQATLHCLINKDRIERLQKKRLLENSLLVYSFIHYNQGKSYFYTADEEQLKDDKDFMKRFLGFAAARESFAITELSFFEVDASRAYSPFTLSDSLTKKDEYLNLPPSQEVFGILGKLPYIVVANNITDERLVEDYRLISYEGIDINQLKNFGHKRLSKPYPVDELGINYRNQRQEPRFNYKTPVIIESEGVSWQGVSHDFSVSGLMVALDKPAMLKKGDIVHLSFPNLQKITSTFDLKSLPYEAVCVNKKKMTINLRVYVEQHQHIGRSFFKLLIEKNRDKLTADEYAMIVPGLSKALRNVYSHSLNISSLVVQTSGSRYKIEAIACSAENNELLSLMRRLSDRQQYYNLYPLLSNLQATNIMNNSLKKMQTGDAPITEILYVAINHDVEMVEKAVMTKLASELKSPDDRKSFIRDALKAGSFYCVQVKLSRADEPDMDYLNPELSYIGSYAIHRGKQIEQEIWSVAGIIQLLDITHEAMIRYNFVPEGVHSSASL</sequence>